<dbReference type="EMBL" id="JAAAJA010001729">
    <property type="protein sequence ID" value="KAG0246759.1"/>
    <property type="molecule type" value="Genomic_DNA"/>
</dbReference>
<gene>
    <name evidence="4" type="ORF">BG011_002340</name>
</gene>
<feature type="non-terminal residue" evidence="4">
    <location>
        <position position="1"/>
    </location>
</feature>
<evidence type="ECO:0000259" key="3">
    <source>
        <dbReference type="PROSITE" id="PS50158"/>
    </source>
</evidence>
<evidence type="ECO:0000256" key="1">
    <source>
        <dbReference type="PROSITE-ProRule" id="PRU00047"/>
    </source>
</evidence>
<evidence type="ECO:0000256" key="2">
    <source>
        <dbReference type="SAM" id="MobiDB-lite"/>
    </source>
</evidence>
<proteinExistence type="predicted"/>
<dbReference type="AlphaFoldDB" id="A0A9P6TTF5"/>
<feature type="compositionally biased region" description="Polar residues" evidence="2">
    <location>
        <begin position="90"/>
        <end position="105"/>
    </location>
</feature>
<dbReference type="GO" id="GO:0003676">
    <property type="term" value="F:nucleic acid binding"/>
    <property type="evidence" value="ECO:0007669"/>
    <property type="project" value="InterPro"/>
</dbReference>
<dbReference type="InterPro" id="IPR001878">
    <property type="entry name" value="Znf_CCHC"/>
</dbReference>
<dbReference type="InterPro" id="IPR036875">
    <property type="entry name" value="Znf_CCHC_sf"/>
</dbReference>
<protein>
    <recommendedName>
        <fullName evidence="3">CCHC-type domain-containing protein</fullName>
    </recommendedName>
</protein>
<feature type="domain" description="CCHC-type" evidence="3">
    <location>
        <begin position="128"/>
        <end position="141"/>
    </location>
</feature>
<keyword evidence="1" id="KW-0862">Zinc</keyword>
<dbReference type="OrthoDB" id="5600552at2759"/>
<keyword evidence="1" id="KW-0479">Metal-binding</keyword>
<accession>A0A9P6TTF5</accession>
<organism evidence="4 5">
    <name type="scientific">Mortierella polycephala</name>
    <dbReference type="NCBI Taxonomy" id="41804"/>
    <lineage>
        <taxon>Eukaryota</taxon>
        <taxon>Fungi</taxon>
        <taxon>Fungi incertae sedis</taxon>
        <taxon>Mucoromycota</taxon>
        <taxon>Mortierellomycotina</taxon>
        <taxon>Mortierellomycetes</taxon>
        <taxon>Mortierellales</taxon>
        <taxon>Mortierellaceae</taxon>
        <taxon>Mortierella</taxon>
    </lineage>
</organism>
<evidence type="ECO:0000313" key="4">
    <source>
        <dbReference type="EMBL" id="KAG0246759.1"/>
    </source>
</evidence>
<keyword evidence="1" id="KW-0863">Zinc-finger</keyword>
<comment type="caution">
    <text evidence="4">The sequence shown here is derived from an EMBL/GenBank/DDBJ whole genome shotgun (WGS) entry which is preliminary data.</text>
</comment>
<feature type="region of interest" description="Disordered" evidence="2">
    <location>
        <begin position="90"/>
        <end position="109"/>
    </location>
</feature>
<dbReference type="GO" id="GO:0008270">
    <property type="term" value="F:zinc ion binding"/>
    <property type="evidence" value="ECO:0007669"/>
    <property type="project" value="UniProtKB-KW"/>
</dbReference>
<dbReference type="Proteomes" id="UP000726737">
    <property type="component" value="Unassembled WGS sequence"/>
</dbReference>
<keyword evidence="5" id="KW-1185">Reference proteome</keyword>
<evidence type="ECO:0000313" key="5">
    <source>
        <dbReference type="Proteomes" id="UP000726737"/>
    </source>
</evidence>
<name>A0A9P6TTF5_9FUNG</name>
<dbReference type="SUPFAM" id="SSF57756">
    <property type="entry name" value="Retrovirus zinc finger-like domains"/>
    <property type="match status" value="1"/>
</dbReference>
<reference evidence="4" key="1">
    <citation type="journal article" date="2020" name="Fungal Divers.">
        <title>Resolving the Mortierellaceae phylogeny through synthesis of multi-gene phylogenetics and phylogenomics.</title>
        <authorList>
            <person name="Vandepol N."/>
            <person name="Liber J."/>
            <person name="Desiro A."/>
            <person name="Na H."/>
            <person name="Kennedy M."/>
            <person name="Barry K."/>
            <person name="Grigoriev I.V."/>
            <person name="Miller A.N."/>
            <person name="O'Donnell K."/>
            <person name="Stajich J.E."/>
            <person name="Bonito G."/>
        </authorList>
    </citation>
    <scope>NUCLEOTIDE SEQUENCE</scope>
    <source>
        <strain evidence="4">KOD948</strain>
    </source>
</reference>
<sequence>FRRHLRLIPSMDSGTILHTYMKGLEPNTSKEVKLRQPETLGQAVHQASIIHAVLYPDEPDGLPKPSSSAMEIDNLRLEINNLRKEIKTTKGNNFRHGNNNGSKATGTIPYLPPLSAKQRAYLVEHEGCFRCRRLGHMSNECEVVFSGREDNHVAVSDSPESGKASDD</sequence>
<dbReference type="PROSITE" id="PS50158">
    <property type="entry name" value="ZF_CCHC"/>
    <property type="match status" value="1"/>
</dbReference>